<dbReference type="GO" id="GO:0016887">
    <property type="term" value="F:ATP hydrolysis activity"/>
    <property type="evidence" value="ECO:0007669"/>
    <property type="project" value="InterPro"/>
</dbReference>
<dbReference type="Pfam" id="PF00076">
    <property type="entry name" value="RRM_1"/>
    <property type="match status" value="1"/>
</dbReference>
<dbReference type="SMART" id="SM00360">
    <property type="entry name" value="RRM"/>
    <property type="match status" value="1"/>
</dbReference>
<feature type="region of interest" description="Disordered" evidence="10">
    <location>
        <begin position="52"/>
        <end position="94"/>
    </location>
</feature>
<dbReference type="Gene3D" id="3.40.50.300">
    <property type="entry name" value="P-loop containing nucleotide triphosphate hydrolases"/>
    <property type="match status" value="2"/>
</dbReference>
<dbReference type="InterPro" id="IPR017871">
    <property type="entry name" value="ABC_transporter-like_CS"/>
</dbReference>
<protein>
    <recommendedName>
        <fullName evidence="17">RRM domain-containing protein</fullName>
    </recommendedName>
</protein>
<dbReference type="GO" id="GO:0140359">
    <property type="term" value="F:ABC-type transporter activity"/>
    <property type="evidence" value="ECO:0007669"/>
    <property type="project" value="InterPro"/>
</dbReference>
<proteinExistence type="inferred from homology"/>
<dbReference type="InterPro" id="IPR027417">
    <property type="entry name" value="P-loop_NTPase"/>
</dbReference>
<keyword evidence="16" id="KW-1185">Reference proteome</keyword>
<keyword evidence="8" id="KW-0694">RNA-binding</keyword>
<evidence type="ECO:0000256" key="7">
    <source>
        <dbReference type="ARBA" id="ARBA00023136"/>
    </source>
</evidence>
<dbReference type="Gene3D" id="3.30.70.330">
    <property type="match status" value="1"/>
</dbReference>
<dbReference type="SUPFAM" id="SSF90123">
    <property type="entry name" value="ABC transporter transmembrane region"/>
    <property type="match status" value="1"/>
</dbReference>
<evidence type="ECO:0000256" key="8">
    <source>
        <dbReference type="PROSITE-ProRule" id="PRU00176"/>
    </source>
</evidence>
<evidence type="ECO:0000256" key="6">
    <source>
        <dbReference type="ARBA" id="ARBA00022989"/>
    </source>
</evidence>
<dbReference type="InterPro" id="IPR012677">
    <property type="entry name" value="Nucleotide-bd_a/b_plait_sf"/>
</dbReference>
<evidence type="ECO:0000256" key="2">
    <source>
        <dbReference type="ARBA" id="ARBA00022448"/>
    </source>
</evidence>
<evidence type="ECO:0000313" key="16">
    <source>
        <dbReference type="Proteomes" id="UP000593564"/>
    </source>
</evidence>
<feature type="coiled-coil region" evidence="9">
    <location>
        <begin position="366"/>
        <end position="400"/>
    </location>
</feature>
<dbReference type="InterPro" id="IPR000504">
    <property type="entry name" value="RRM_dom"/>
</dbReference>
<dbReference type="InterPro" id="IPR011527">
    <property type="entry name" value="ABC1_TM_dom"/>
</dbReference>
<dbReference type="InterPro" id="IPR003593">
    <property type="entry name" value="AAA+_ATPase"/>
</dbReference>
<feature type="transmembrane region" description="Helical" evidence="11">
    <location>
        <begin position="257"/>
        <end position="279"/>
    </location>
</feature>
<dbReference type="SUPFAM" id="SSF52540">
    <property type="entry name" value="P-loop containing nucleoside triphosphate hydrolases"/>
    <property type="match status" value="1"/>
</dbReference>
<dbReference type="PROSITE" id="PS50893">
    <property type="entry name" value="ABC_TRANSPORTER_2"/>
    <property type="match status" value="1"/>
</dbReference>
<comment type="caution">
    <text evidence="15">The sequence shown here is derived from an EMBL/GenBank/DDBJ whole genome shotgun (WGS) entry which is preliminary data.</text>
</comment>
<keyword evidence="7 11" id="KW-0472">Membrane</keyword>
<keyword evidence="5" id="KW-0067">ATP-binding</keyword>
<keyword evidence="6 11" id="KW-1133">Transmembrane helix</keyword>
<feature type="compositionally biased region" description="Pro residues" evidence="10">
    <location>
        <begin position="485"/>
        <end position="499"/>
    </location>
</feature>
<dbReference type="SUPFAM" id="SSF54928">
    <property type="entry name" value="RNA-binding domain, RBD"/>
    <property type="match status" value="1"/>
</dbReference>
<evidence type="ECO:0000256" key="9">
    <source>
        <dbReference type="SAM" id="Coils"/>
    </source>
</evidence>
<keyword evidence="4" id="KW-0547">Nucleotide-binding</keyword>
<accession>A0A7J7H831</accession>
<feature type="compositionally biased region" description="Low complexity" evidence="10">
    <location>
        <begin position="69"/>
        <end position="82"/>
    </location>
</feature>
<sequence length="1096" mass="121592">MIQSQAALTTTCHNGIGGPPPNAFTTATPKSLLLFSTHYKFPSGAMAMAMPSTGNYRMRSRRRRKRDTSTFLSSSSPSAGSSPQPDEDAQRKGPDLPTLLRRFWKVAAPYWYSDDKVEAQLQLAAVFALSLGTTGISVGFSFLGRDFYNALANKDQEQFTKQLLYYLGAFAGGIPVSKLLYFLRYCSLKTLASWLLIFVLRDYARETLSLRWRSWMTNYYIDRYLKNRTFYKIQSQSIIDNPDQRIVDDLSSFTGTALSFSLTLFNAAVDLVSFSNILYGIYPPLFAVLLVYSIGGTAISVFLGRGLVTLNFLQEKKEADFRFGLVRLRENAESIAFYAGEDNEKQLLLQRFRSAFENLTSRTNEVQHLNSQLALLQRMYKDARAEISVLKAENKELKRKATVMFRFGGPPYAAVEEQGGVNVLGVDPRDGTGVIAALDEDALRRSCLNPMAMAMRLAAARVAPAGPLGLRTALFSTLTLSSPFVPPPTNQAERPPPAEPSTNLFVSGLSKRTTTEGLREVFAKFGEVVHARVVTDRVFGYSKGFGFVKYATIEDAAEGMCRGPAGGQGEAAARRRKCGSRCSGGDSGLGEVECVQLLISSRNLEFFTNGYRYLIQILPAAVVAPMYFSGKIEFGVINQSVSAFNHILGDFSLIVYQFQAISAFSAVIDRLGEFDDVLDSSSSIHFSDPLEEIRLIYCNVKFSTSLQSNGSIILDNRQKLLDIENLTLQTPSSKATLVRDLSLKIYEKDHLLVTGPSGSGKTSLLRAIAGLWSTGRGKIRLYVQDTNPQSALSPELAPLEATVVDDTYGNLERSGCRNSSGVFFLPQRPYMVLGTLRQQLLYPIWTEDSISTSENTKQTEWVVEVQVLAESGPQPDSMVAVLREGVLVVVKEVACGLVVSHMCWRSVQGYQRAGTGLRELVLAPRGDDQEESLLDISWNLERKNGVQPFLMPGLNSKDVCLKPQKPTTDDLLQVLKDVRLSYILSRLNGLDSTCEWSSVLSLGEQQRLAFARLLLSKPYLVLLDESTSALDEANEVHLYQKIEAAGITYISIGHRSTLYKHHNRRLHISTIDPLSSQRNWCIDSINEDTLYNISRQ</sequence>
<dbReference type="InterPro" id="IPR036640">
    <property type="entry name" value="ABC1_TM_sf"/>
</dbReference>
<keyword evidence="3 11" id="KW-0812">Transmembrane</keyword>
<feature type="domain" description="ABC transmembrane type-1" evidence="14">
    <location>
        <begin position="124"/>
        <end position="358"/>
    </location>
</feature>
<evidence type="ECO:0000256" key="10">
    <source>
        <dbReference type="SAM" id="MobiDB-lite"/>
    </source>
</evidence>
<evidence type="ECO:0000256" key="11">
    <source>
        <dbReference type="SAM" id="Phobius"/>
    </source>
</evidence>
<evidence type="ECO:0000259" key="13">
    <source>
        <dbReference type="PROSITE" id="PS50893"/>
    </source>
</evidence>
<reference evidence="16" key="1">
    <citation type="journal article" date="2020" name="Nat. Commun.">
        <title>Genome assembly of wild tea tree DASZ reveals pedigree and selection history of tea varieties.</title>
        <authorList>
            <person name="Zhang W."/>
            <person name="Zhang Y."/>
            <person name="Qiu H."/>
            <person name="Guo Y."/>
            <person name="Wan H."/>
            <person name="Zhang X."/>
            <person name="Scossa F."/>
            <person name="Alseekh S."/>
            <person name="Zhang Q."/>
            <person name="Wang P."/>
            <person name="Xu L."/>
            <person name="Schmidt M.H."/>
            <person name="Jia X."/>
            <person name="Li D."/>
            <person name="Zhu A."/>
            <person name="Guo F."/>
            <person name="Chen W."/>
            <person name="Ni D."/>
            <person name="Usadel B."/>
            <person name="Fernie A.R."/>
            <person name="Wen W."/>
        </authorList>
    </citation>
    <scope>NUCLEOTIDE SEQUENCE [LARGE SCALE GENOMIC DNA]</scope>
    <source>
        <strain evidence="16">cv. G240</strain>
    </source>
</reference>
<dbReference type="InterPro" id="IPR050835">
    <property type="entry name" value="ABC_transporter_sub-D"/>
</dbReference>
<evidence type="ECO:0000259" key="12">
    <source>
        <dbReference type="PROSITE" id="PS50102"/>
    </source>
</evidence>
<gene>
    <name evidence="15" type="ORF">HYC85_014986</name>
</gene>
<feature type="transmembrane region" description="Helical" evidence="11">
    <location>
        <begin position="123"/>
        <end position="143"/>
    </location>
</feature>
<evidence type="ECO:0000256" key="5">
    <source>
        <dbReference type="ARBA" id="ARBA00022840"/>
    </source>
</evidence>
<dbReference type="Gene3D" id="1.20.1560.10">
    <property type="entry name" value="ABC transporter type 1, transmembrane domain"/>
    <property type="match status" value="1"/>
</dbReference>
<dbReference type="GO" id="GO:0005524">
    <property type="term" value="F:ATP binding"/>
    <property type="evidence" value="ECO:0007669"/>
    <property type="project" value="UniProtKB-KW"/>
</dbReference>
<evidence type="ECO:0000256" key="4">
    <source>
        <dbReference type="ARBA" id="ARBA00022741"/>
    </source>
</evidence>
<reference evidence="15 16" key="2">
    <citation type="submission" date="2020-07" db="EMBL/GenBank/DDBJ databases">
        <title>Genome assembly of wild tea tree DASZ reveals pedigree and selection history of tea varieties.</title>
        <authorList>
            <person name="Zhang W."/>
        </authorList>
    </citation>
    <scope>NUCLEOTIDE SEQUENCE [LARGE SCALE GENOMIC DNA]</scope>
    <source>
        <strain evidence="16">cv. G240</strain>
        <tissue evidence="15">Leaf</tissue>
    </source>
</reference>
<dbReference type="GO" id="GO:0003723">
    <property type="term" value="F:RNA binding"/>
    <property type="evidence" value="ECO:0007669"/>
    <property type="project" value="UniProtKB-UniRule"/>
</dbReference>
<feature type="transmembrane region" description="Helical" evidence="11">
    <location>
        <begin position="163"/>
        <end position="183"/>
    </location>
</feature>
<evidence type="ECO:0000259" key="14">
    <source>
        <dbReference type="PROSITE" id="PS50929"/>
    </source>
</evidence>
<evidence type="ECO:0008006" key="17">
    <source>
        <dbReference type="Google" id="ProtNLM"/>
    </source>
</evidence>
<dbReference type="Proteomes" id="UP000593564">
    <property type="component" value="Unassembled WGS sequence"/>
</dbReference>
<keyword evidence="2" id="KW-0813">Transport</keyword>
<dbReference type="AlphaFoldDB" id="A0A7J7H831"/>
<dbReference type="GO" id="GO:0016020">
    <property type="term" value="C:membrane"/>
    <property type="evidence" value="ECO:0007669"/>
    <property type="project" value="InterPro"/>
</dbReference>
<dbReference type="EMBL" id="JACBKZ010000006">
    <property type="protein sequence ID" value="KAF5949029.1"/>
    <property type="molecule type" value="Genomic_DNA"/>
</dbReference>
<feature type="region of interest" description="Disordered" evidence="10">
    <location>
        <begin position="485"/>
        <end position="505"/>
    </location>
</feature>
<feature type="compositionally biased region" description="Polar residues" evidence="10">
    <location>
        <begin position="1"/>
        <end position="13"/>
    </location>
</feature>
<evidence type="ECO:0000313" key="15">
    <source>
        <dbReference type="EMBL" id="KAF5949029.1"/>
    </source>
</evidence>
<organism evidence="15 16">
    <name type="scientific">Camellia sinensis</name>
    <name type="common">Tea plant</name>
    <name type="synonym">Thea sinensis</name>
    <dbReference type="NCBI Taxonomy" id="4442"/>
    <lineage>
        <taxon>Eukaryota</taxon>
        <taxon>Viridiplantae</taxon>
        <taxon>Streptophyta</taxon>
        <taxon>Embryophyta</taxon>
        <taxon>Tracheophyta</taxon>
        <taxon>Spermatophyta</taxon>
        <taxon>Magnoliopsida</taxon>
        <taxon>eudicotyledons</taxon>
        <taxon>Gunneridae</taxon>
        <taxon>Pentapetalae</taxon>
        <taxon>asterids</taxon>
        <taxon>Ericales</taxon>
        <taxon>Theaceae</taxon>
        <taxon>Camellia</taxon>
    </lineage>
</organism>
<feature type="region of interest" description="Disordered" evidence="10">
    <location>
        <begin position="1"/>
        <end position="23"/>
    </location>
</feature>
<dbReference type="PROSITE" id="PS50929">
    <property type="entry name" value="ABC_TM1F"/>
    <property type="match status" value="1"/>
</dbReference>
<feature type="domain" description="RRM" evidence="12">
    <location>
        <begin position="502"/>
        <end position="560"/>
    </location>
</feature>
<dbReference type="InterPro" id="IPR035979">
    <property type="entry name" value="RBD_domain_sf"/>
</dbReference>
<evidence type="ECO:0000256" key="1">
    <source>
        <dbReference type="ARBA" id="ARBA00008575"/>
    </source>
</evidence>
<dbReference type="SMART" id="SM00382">
    <property type="entry name" value="AAA"/>
    <property type="match status" value="1"/>
</dbReference>
<dbReference type="Pfam" id="PF00005">
    <property type="entry name" value="ABC_tran"/>
    <property type="match status" value="2"/>
</dbReference>
<dbReference type="PROSITE" id="PS50102">
    <property type="entry name" value="RRM"/>
    <property type="match status" value="1"/>
</dbReference>
<comment type="similarity">
    <text evidence="1">Belongs to the ABC transporter superfamily. ABCD family. Peroxisomal fatty acyl CoA transporter (TC 3.A.1.203) subfamily.</text>
</comment>
<feature type="domain" description="ABC transporter" evidence="13">
    <location>
        <begin position="721"/>
        <end position="1096"/>
    </location>
</feature>
<dbReference type="Pfam" id="PF06472">
    <property type="entry name" value="ABC_membrane_2"/>
    <property type="match status" value="1"/>
</dbReference>
<evidence type="ECO:0000256" key="3">
    <source>
        <dbReference type="ARBA" id="ARBA00022692"/>
    </source>
</evidence>
<dbReference type="PANTHER" id="PTHR11384:SF59">
    <property type="entry name" value="LYSOSOMAL COBALAMIN TRANSPORTER ABCD4"/>
    <property type="match status" value="1"/>
</dbReference>
<dbReference type="PROSITE" id="PS00211">
    <property type="entry name" value="ABC_TRANSPORTER_1"/>
    <property type="match status" value="1"/>
</dbReference>
<dbReference type="PANTHER" id="PTHR11384">
    <property type="entry name" value="ATP-BINDING CASSETTE, SUB-FAMILY D MEMBER"/>
    <property type="match status" value="1"/>
</dbReference>
<name>A0A7J7H831_CAMSI</name>
<feature type="transmembrane region" description="Helical" evidence="11">
    <location>
        <begin position="285"/>
        <end position="308"/>
    </location>
</feature>
<keyword evidence="9" id="KW-0175">Coiled coil</keyword>
<dbReference type="InterPro" id="IPR003439">
    <property type="entry name" value="ABC_transporter-like_ATP-bd"/>
</dbReference>